<protein>
    <submittedName>
        <fullName evidence="2">Crp/Fnr family transcriptional regulator</fullName>
    </submittedName>
</protein>
<dbReference type="SUPFAM" id="SSF51206">
    <property type="entry name" value="cAMP-binding domain-like"/>
    <property type="match status" value="1"/>
</dbReference>
<evidence type="ECO:0000313" key="3">
    <source>
        <dbReference type="Proteomes" id="UP001595710"/>
    </source>
</evidence>
<dbReference type="Gene3D" id="2.60.120.10">
    <property type="entry name" value="Jelly Rolls"/>
    <property type="match status" value="1"/>
</dbReference>
<gene>
    <name evidence="2" type="ORF">ACFOND_06945</name>
</gene>
<comment type="caution">
    <text evidence="2">The sequence shown here is derived from an EMBL/GenBank/DDBJ whole genome shotgun (WGS) entry which is preliminary data.</text>
</comment>
<sequence length="256" mass="28692">MLLLGERPAYVDQLTDRLKKLAHKLFEELPDVPAISLNASTDLYELESTESLFIVQHGNLSGYHNDQLCMYFEKGDIIGLTECYQLPSLRIAVEDNTQVKPYSADTLLKFVNETKERQAIWNSYLLTLVSLYQDAYGRNHTTKVEPSTGFLNFEPGQTIIKQGDEAHEVFTILQGKADVFVDEVKVGEVLTDEIFGAMAVFTGETRSATVKAAEPCAILAVPQEEFVTLIKSHPQTTMTLIENMARQIKALNSKIQ</sequence>
<dbReference type="PRINTS" id="PR00103">
    <property type="entry name" value="CAMPKINASE"/>
</dbReference>
<evidence type="ECO:0000259" key="1">
    <source>
        <dbReference type="PROSITE" id="PS50042"/>
    </source>
</evidence>
<dbReference type="RefSeq" id="WP_290282623.1">
    <property type="nucleotide sequence ID" value="NZ_JAUFQI010000001.1"/>
</dbReference>
<name>A0ABV7WQ91_9GAMM</name>
<organism evidence="2 3">
    <name type="scientific">Reinekea marina</name>
    <dbReference type="NCBI Taxonomy" id="1310421"/>
    <lineage>
        <taxon>Bacteria</taxon>
        <taxon>Pseudomonadati</taxon>
        <taxon>Pseudomonadota</taxon>
        <taxon>Gammaproteobacteria</taxon>
        <taxon>Oceanospirillales</taxon>
        <taxon>Saccharospirillaceae</taxon>
        <taxon>Reinekea</taxon>
    </lineage>
</organism>
<keyword evidence="3" id="KW-1185">Reference proteome</keyword>
<dbReference type="InterPro" id="IPR014710">
    <property type="entry name" value="RmlC-like_jellyroll"/>
</dbReference>
<feature type="domain" description="Cyclic nucleotide-binding" evidence="1">
    <location>
        <begin position="153"/>
        <end position="247"/>
    </location>
</feature>
<dbReference type="InterPro" id="IPR018490">
    <property type="entry name" value="cNMP-bd_dom_sf"/>
</dbReference>
<proteinExistence type="predicted"/>
<dbReference type="Pfam" id="PF00027">
    <property type="entry name" value="cNMP_binding"/>
    <property type="match status" value="1"/>
</dbReference>
<dbReference type="InterPro" id="IPR000595">
    <property type="entry name" value="cNMP-bd_dom"/>
</dbReference>
<dbReference type="SMART" id="SM00100">
    <property type="entry name" value="cNMP"/>
    <property type="match status" value="1"/>
</dbReference>
<reference evidence="3" key="1">
    <citation type="journal article" date="2019" name="Int. J. Syst. Evol. Microbiol.">
        <title>The Global Catalogue of Microorganisms (GCM) 10K type strain sequencing project: providing services to taxonomists for standard genome sequencing and annotation.</title>
        <authorList>
            <consortium name="The Broad Institute Genomics Platform"/>
            <consortium name="The Broad Institute Genome Sequencing Center for Infectious Disease"/>
            <person name="Wu L."/>
            <person name="Ma J."/>
        </authorList>
    </citation>
    <scope>NUCLEOTIDE SEQUENCE [LARGE SCALE GENOMIC DNA]</scope>
    <source>
        <strain evidence="3">CECT 8288</strain>
    </source>
</reference>
<dbReference type="PANTHER" id="PTHR47823">
    <property type="entry name" value="ION_TRANS DOMAIN-CONTAINING PROTEIN"/>
    <property type="match status" value="1"/>
</dbReference>
<dbReference type="PANTHER" id="PTHR47823:SF9">
    <property type="entry name" value="CHROMOSOME UNDETERMINED SCAFFOLD_10, WHOLE GENOME SHOTGUN SEQUENCE"/>
    <property type="match status" value="1"/>
</dbReference>
<evidence type="ECO:0000313" key="2">
    <source>
        <dbReference type="EMBL" id="MFC3701376.1"/>
    </source>
</evidence>
<dbReference type="PROSITE" id="PS50042">
    <property type="entry name" value="CNMP_BINDING_3"/>
    <property type="match status" value="1"/>
</dbReference>
<accession>A0ABV7WQ91</accession>
<dbReference type="EMBL" id="JBHRYN010000008">
    <property type="protein sequence ID" value="MFC3701376.1"/>
    <property type="molecule type" value="Genomic_DNA"/>
</dbReference>
<dbReference type="CDD" id="cd00038">
    <property type="entry name" value="CAP_ED"/>
    <property type="match status" value="1"/>
</dbReference>
<dbReference type="Proteomes" id="UP001595710">
    <property type="component" value="Unassembled WGS sequence"/>
</dbReference>